<evidence type="ECO:0000313" key="3">
    <source>
        <dbReference type="Proteomes" id="UP000034837"/>
    </source>
</evidence>
<dbReference type="InterPro" id="IPR003141">
    <property type="entry name" value="Pol/His_phosphatase_N"/>
</dbReference>
<accession>A0A0G1CEY4</accession>
<dbReference type="InterPro" id="IPR016195">
    <property type="entry name" value="Pol/histidinol_Pase-like"/>
</dbReference>
<sequence length="421" mass="47365">MLIADLHIHSRYSRACSPELTLENIAKWCRIKGLNLIATGDFTHPVWFKDIQEKLEEIGNGFLKLRTGDNGVRFILGTEVSAIYSQGGKTRRVHLCLFFPKIIDVEKFNAELTGRGKNLKSDGRPILGLSAKEILKIIKEIDGRAVMIPAHAWTPWFSVFGSKSGFDSLEECFEELTPEIFAIETGLSSDPAMNWRLSALDKITLISNSDAHSLPNLGREANVFDLDIAKTSYDEFFSIIKEKKSPQEGGKFLQTIEFYPEEGMYHYDGHRSCGVSLTPKESVKNKNLCPVCRRPLTIGVLNRVEELADREEGFVPENAVPYVSLVELDKIIGEALGIKSRTSRAVQAEFGNLIIKGGDELNVLLNLSYEELAKITLPEIVEGIRRVREKKLKIKPGFDGEYGEVTIFSPEEKKERQKKLF</sequence>
<protein>
    <submittedName>
        <fullName evidence="2">PHP domain protein</fullName>
    </submittedName>
</protein>
<proteinExistence type="predicted"/>
<evidence type="ECO:0000313" key="2">
    <source>
        <dbReference type="EMBL" id="KKS57121.1"/>
    </source>
</evidence>
<dbReference type="Gene3D" id="3.20.20.140">
    <property type="entry name" value="Metal-dependent hydrolases"/>
    <property type="match status" value="1"/>
</dbReference>
<comment type="caution">
    <text evidence="2">The sequence shown here is derived from an EMBL/GenBank/DDBJ whole genome shotgun (WGS) entry which is preliminary data.</text>
</comment>
<dbReference type="AlphaFoldDB" id="A0A0G1CEY4"/>
<feature type="domain" description="Polymerase/histidinol phosphatase N-terminal" evidence="1">
    <location>
        <begin position="4"/>
        <end position="84"/>
    </location>
</feature>
<evidence type="ECO:0000259" key="1">
    <source>
        <dbReference type="SMART" id="SM00481"/>
    </source>
</evidence>
<dbReference type="EMBL" id="LCDO01000003">
    <property type="protein sequence ID" value="KKS57121.1"/>
    <property type="molecule type" value="Genomic_DNA"/>
</dbReference>
<reference evidence="2 3" key="1">
    <citation type="journal article" date="2015" name="Nature">
        <title>rRNA introns, odd ribosomes, and small enigmatic genomes across a large radiation of phyla.</title>
        <authorList>
            <person name="Brown C.T."/>
            <person name="Hug L.A."/>
            <person name="Thomas B.C."/>
            <person name="Sharon I."/>
            <person name="Castelle C.J."/>
            <person name="Singh A."/>
            <person name="Wilkins M.J."/>
            <person name="Williams K.H."/>
            <person name="Banfield J.F."/>
        </authorList>
    </citation>
    <scope>NUCLEOTIDE SEQUENCE [LARGE SCALE GENOMIC DNA]</scope>
</reference>
<dbReference type="SUPFAM" id="SSF89550">
    <property type="entry name" value="PHP domain-like"/>
    <property type="match status" value="1"/>
</dbReference>
<gene>
    <name evidence="2" type="ORF">UV20_C0003G0063</name>
</gene>
<organism evidence="2 3">
    <name type="scientific">Candidatus Magasanikbacteria bacterium GW2011_GWA2_42_32</name>
    <dbReference type="NCBI Taxonomy" id="1619039"/>
    <lineage>
        <taxon>Bacteria</taxon>
        <taxon>Candidatus Magasanikiibacteriota</taxon>
    </lineage>
</organism>
<name>A0A0G1CEY4_9BACT</name>
<dbReference type="PATRIC" id="fig|1619039.3.peg.486"/>
<dbReference type="PANTHER" id="PTHR40084">
    <property type="entry name" value="PHOSPHOHYDROLASE, PHP FAMILY"/>
    <property type="match status" value="1"/>
</dbReference>
<dbReference type="CDD" id="cd19067">
    <property type="entry name" value="PfuEndoQ-like"/>
    <property type="match status" value="1"/>
</dbReference>
<dbReference type="SMART" id="SM00481">
    <property type="entry name" value="POLIIIAc"/>
    <property type="match status" value="1"/>
</dbReference>
<dbReference type="PANTHER" id="PTHR40084:SF1">
    <property type="entry name" value="PHOSPHOTRANSFERASE"/>
    <property type="match status" value="1"/>
</dbReference>
<dbReference type="Proteomes" id="UP000034837">
    <property type="component" value="Unassembled WGS sequence"/>
</dbReference>